<keyword evidence="6" id="KW-0677">Repeat</keyword>
<dbReference type="Pfam" id="PF13091">
    <property type="entry name" value="PLDc_2"/>
    <property type="match status" value="1"/>
</dbReference>
<evidence type="ECO:0000256" key="5">
    <source>
        <dbReference type="ARBA" id="ARBA00022525"/>
    </source>
</evidence>
<comment type="function">
    <text evidence="2">Could be a virulence factor.</text>
</comment>
<dbReference type="InterPro" id="IPR015679">
    <property type="entry name" value="PLipase_D_fam"/>
</dbReference>
<dbReference type="PANTHER" id="PTHR18896">
    <property type="entry name" value="PHOSPHOLIPASE D"/>
    <property type="match status" value="1"/>
</dbReference>
<evidence type="ECO:0000256" key="4">
    <source>
        <dbReference type="ARBA" id="ARBA00018392"/>
    </source>
</evidence>
<dbReference type="SUPFAM" id="SSF56024">
    <property type="entry name" value="Phospholipase D/nuclease"/>
    <property type="match status" value="2"/>
</dbReference>
<dbReference type="CDD" id="cd09140">
    <property type="entry name" value="PLDc_vPLD1_2_like_bac_1"/>
    <property type="match status" value="1"/>
</dbReference>
<evidence type="ECO:0000256" key="1">
    <source>
        <dbReference type="ARBA" id="ARBA00000798"/>
    </source>
</evidence>
<feature type="region of interest" description="Disordered" evidence="10">
    <location>
        <begin position="493"/>
        <end position="518"/>
    </location>
</feature>
<evidence type="ECO:0000256" key="8">
    <source>
        <dbReference type="ARBA" id="ARBA00023098"/>
    </source>
</evidence>
<dbReference type="Gene3D" id="3.30.870.10">
    <property type="entry name" value="Endonuclease Chain A"/>
    <property type="match status" value="2"/>
</dbReference>
<proteinExistence type="predicted"/>
<name>Q11B30_CHESB</name>
<comment type="subcellular location">
    <subcellularLocation>
        <location evidence="3">Secreted</location>
    </subcellularLocation>
</comment>
<dbReference type="CDD" id="cd09143">
    <property type="entry name" value="PLDc_vPLD1_2_like_bac_2"/>
    <property type="match status" value="1"/>
</dbReference>
<dbReference type="PANTHER" id="PTHR18896:SF76">
    <property type="entry name" value="PHOSPHOLIPASE"/>
    <property type="match status" value="1"/>
</dbReference>
<keyword evidence="8" id="KW-0443">Lipid metabolism</keyword>
<evidence type="ECO:0000256" key="7">
    <source>
        <dbReference type="ARBA" id="ARBA00022801"/>
    </source>
</evidence>
<evidence type="ECO:0000259" key="11">
    <source>
        <dbReference type="PROSITE" id="PS50035"/>
    </source>
</evidence>
<dbReference type="eggNOG" id="COG1502">
    <property type="taxonomic scope" value="Bacteria"/>
</dbReference>
<dbReference type="GO" id="GO:0004630">
    <property type="term" value="F:phospholipase D activity"/>
    <property type="evidence" value="ECO:0007669"/>
    <property type="project" value="UniProtKB-EC"/>
</dbReference>
<dbReference type="PROSITE" id="PS50035">
    <property type="entry name" value="PLD"/>
    <property type="match status" value="2"/>
</dbReference>
<protein>
    <recommendedName>
        <fullName evidence="4">Phospholipase D</fullName>
    </recommendedName>
    <alternativeName>
        <fullName evidence="9">Choline phosphatase</fullName>
    </alternativeName>
</protein>
<comment type="catalytic activity">
    <reaction evidence="1">
        <text>a 1,2-diacyl-sn-glycero-3-phosphocholine + H2O = a 1,2-diacyl-sn-glycero-3-phosphate + choline + H(+)</text>
        <dbReference type="Rhea" id="RHEA:14445"/>
        <dbReference type="ChEBI" id="CHEBI:15354"/>
        <dbReference type="ChEBI" id="CHEBI:15377"/>
        <dbReference type="ChEBI" id="CHEBI:15378"/>
        <dbReference type="ChEBI" id="CHEBI:57643"/>
        <dbReference type="ChEBI" id="CHEBI:58608"/>
        <dbReference type="EC" id="3.1.4.4"/>
    </reaction>
</comment>
<sequence>MRSEVFQEDAPAFGARGTVLAPGRNCQQIAMAHRAAFLIDAEAYFAALDEALRSATRSIFIIGWDFDARIQLRPQDGEDAPNLGTLLRKLVEERPELEIRILVWSLAALHAPGATIPLVFGAEWEEHPRIRLRLDTHHPIHAAHHQKIVTIDDSLAFIGGMDLTVGRWDTPKHRKDDPRRNGPNGIACNPVHDLQMALDGPVARAIAEVARDRWVELTGEKVPFSKPAERWPENLATDFSHVPVAIARTIPGLGGAKGVGEVALLTGDLLKSARRTVYIEAQYFTAKRLRKILRKVLSRRHGPEIVVICTRHANGFIERFIMGANRERLLRSLKRWDRYDRLRVYYPALDGQEDDGILLVHAKLMIIDDRFLRLGSANLNNRSMGLDTECDVVIEADRPETRQAIARCRERLIAEHLDLDPAMVRETMRQENSVIRTIEKLNRQSGRCLCAIDVRPGPTHSFPGTRLLDPERPFRLVEWLRSKWRRIFGQDAVSAPGRDSNASDRASRMLPMKSGRRK</sequence>
<feature type="domain" description="PLD phosphodiesterase" evidence="11">
    <location>
        <begin position="356"/>
        <end position="383"/>
    </location>
</feature>
<dbReference type="GO" id="GO:0009395">
    <property type="term" value="P:phospholipid catabolic process"/>
    <property type="evidence" value="ECO:0007669"/>
    <property type="project" value="TreeGrafter"/>
</dbReference>
<dbReference type="KEGG" id="mes:Meso_4028"/>
<dbReference type="STRING" id="266779.Meso_4028"/>
<evidence type="ECO:0000256" key="6">
    <source>
        <dbReference type="ARBA" id="ARBA00022737"/>
    </source>
</evidence>
<evidence type="ECO:0000256" key="10">
    <source>
        <dbReference type="SAM" id="MobiDB-lite"/>
    </source>
</evidence>
<dbReference type="InterPro" id="IPR001736">
    <property type="entry name" value="PLipase_D/transphosphatidylase"/>
</dbReference>
<dbReference type="HOGENOM" id="CLU_011094_2_0_5"/>
<organism evidence="12">
    <name type="scientific">Chelativorans sp. (strain BNC1)</name>
    <dbReference type="NCBI Taxonomy" id="266779"/>
    <lineage>
        <taxon>Bacteria</taxon>
        <taxon>Pseudomonadati</taxon>
        <taxon>Pseudomonadota</taxon>
        <taxon>Alphaproteobacteria</taxon>
        <taxon>Hyphomicrobiales</taxon>
        <taxon>Phyllobacteriaceae</taxon>
        <taxon>Chelativorans</taxon>
    </lineage>
</organism>
<feature type="domain" description="PLD phosphodiesterase" evidence="11">
    <location>
        <begin position="140"/>
        <end position="167"/>
    </location>
</feature>
<evidence type="ECO:0000256" key="2">
    <source>
        <dbReference type="ARBA" id="ARBA00003145"/>
    </source>
</evidence>
<keyword evidence="5" id="KW-0964">Secreted</keyword>
<accession>Q11B30</accession>
<dbReference type="InterPro" id="IPR025202">
    <property type="entry name" value="PLD-like_dom"/>
</dbReference>
<gene>
    <name evidence="12" type="ordered locus">Meso_4028</name>
</gene>
<dbReference type="AlphaFoldDB" id="Q11B30"/>
<dbReference type="Pfam" id="PF00614">
    <property type="entry name" value="PLDc"/>
    <property type="match status" value="1"/>
</dbReference>
<evidence type="ECO:0000313" key="12">
    <source>
        <dbReference type="EMBL" id="ABG65395.1"/>
    </source>
</evidence>
<reference evidence="12" key="1">
    <citation type="submission" date="2006-06" db="EMBL/GenBank/DDBJ databases">
        <title>Complete sequence of chromosome of Chelativorans sp. BNC1.</title>
        <authorList>
            <consortium name="US DOE Joint Genome Institute"/>
            <person name="Copeland A."/>
            <person name="Lucas S."/>
            <person name="Lapidus A."/>
            <person name="Barry K."/>
            <person name="Detter J.C."/>
            <person name="Glavina del Rio T."/>
            <person name="Hammon N."/>
            <person name="Israni S."/>
            <person name="Dalin E."/>
            <person name="Tice H."/>
            <person name="Pitluck S."/>
            <person name="Chertkov O."/>
            <person name="Brettin T."/>
            <person name="Bruce D."/>
            <person name="Han C."/>
            <person name="Tapia R."/>
            <person name="Gilna P."/>
            <person name="Schmutz J."/>
            <person name="Larimer F."/>
            <person name="Land M."/>
            <person name="Hauser L."/>
            <person name="Kyrpides N."/>
            <person name="Mikhailova N."/>
            <person name="Richardson P."/>
        </authorList>
    </citation>
    <scope>NUCLEOTIDE SEQUENCE</scope>
    <source>
        <strain evidence="12">BNC1</strain>
    </source>
</reference>
<dbReference type="EMBL" id="CP000390">
    <property type="protein sequence ID" value="ABG65395.1"/>
    <property type="molecule type" value="Genomic_DNA"/>
</dbReference>
<evidence type="ECO:0000256" key="3">
    <source>
        <dbReference type="ARBA" id="ARBA00004613"/>
    </source>
</evidence>
<keyword evidence="7" id="KW-0378">Hydrolase</keyword>
<dbReference type="GO" id="GO:0005576">
    <property type="term" value="C:extracellular region"/>
    <property type="evidence" value="ECO:0007669"/>
    <property type="project" value="UniProtKB-SubCell"/>
</dbReference>
<dbReference type="SMART" id="SM00155">
    <property type="entry name" value="PLDc"/>
    <property type="match status" value="2"/>
</dbReference>
<evidence type="ECO:0000256" key="9">
    <source>
        <dbReference type="ARBA" id="ARBA00029594"/>
    </source>
</evidence>
<dbReference type="OrthoDB" id="9762009at2"/>